<feature type="chain" id="PRO_5040451744" description="Salivary secreted peptide" evidence="1">
    <location>
        <begin position="17"/>
        <end position="137"/>
    </location>
</feature>
<evidence type="ECO:0000313" key="3">
    <source>
        <dbReference type="Proteomes" id="UP001154114"/>
    </source>
</evidence>
<evidence type="ECO:0008006" key="4">
    <source>
        <dbReference type="Google" id="ProtNLM"/>
    </source>
</evidence>
<protein>
    <recommendedName>
        <fullName evidence="4">Salivary secreted peptide</fullName>
    </recommendedName>
</protein>
<accession>A0A9P0BW34</accession>
<dbReference type="PANTHER" id="PTHR37685:SF1">
    <property type="entry name" value="GEO11136P1-RELATED"/>
    <property type="match status" value="1"/>
</dbReference>
<reference evidence="2" key="1">
    <citation type="submission" date="2021-12" db="EMBL/GenBank/DDBJ databases">
        <authorList>
            <person name="King R."/>
        </authorList>
    </citation>
    <scope>NUCLEOTIDE SEQUENCE</scope>
</reference>
<keyword evidence="1" id="KW-0732">Signal</keyword>
<evidence type="ECO:0000313" key="2">
    <source>
        <dbReference type="EMBL" id="CAH0597028.1"/>
    </source>
</evidence>
<dbReference type="EMBL" id="LR824026">
    <property type="protein sequence ID" value="CAH0597028.1"/>
    <property type="molecule type" value="Genomic_DNA"/>
</dbReference>
<dbReference type="Proteomes" id="UP001154114">
    <property type="component" value="Chromosome 23"/>
</dbReference>
<dbReference type="InterPro" id="IPR031734">
    <property type="entry name" value="MBF2"/>
</dbReference>
<organism evidence="2 3">
    <name type="scientific">Chrysodeixis includens</name>
    <name type="common">Soybean looper</name>
    <name type="synonym">Pseudoplusia includens</name>
    <dbReference type="NCBI Taxonomy" id="689277"/>
    <lineage>
        <taxon>Eukaryota</taxon>
        <taxon>Metazoa</taxon>
        <taxon>Ecdysozoa</taxon>
        <taxon>Arthropoda</taxon>
        <taxon>Hexapoda</taxon>
        <taxon>Insecta</taxon>
        <taxon>Pterygota</taxon>
        <taxon>Neoptera</taxon>
        <taxon>Endopterygota</taxon>
        <taxon>Lepidoptera</taxon>
        <taxon>Glossata</taxon>
        <taxon>Ditrysia</taxon>
        <taxon>Noctuoidea</taxon>
        <taxon>Noctuidae</taxon>
        <taxon>Plusiinae</taxon>
        <taxon>Chrysodeixis</taxon>
    </lineage>
</organism>
<sequence>MKFIIVFLAVLAVVSANSEESAEEAPVFVTSDEYLEEPVSGRYSLILGSIGNGNLLLHRNTYTRSAKPNTVQWQELTYNGASNIRITCIRVVEVGTTQYATARVLSGGIGKNFVKIRMQTATGRGYKYNVEIWGRRI</sequence>
<proteinExistence type="predicted"/>
<gene>
    <name evidence="2" type="ORF">CINC_LOCUS7503</name>
</gene>
<dbReference type="AlphaFoldDB" id="A0A9P0BW34"/>
<name>A0A9P0BW34_CHRIL</name>
<dbReference type="OrthoDB" id="6818903at2759"/>
<feature type="signal peptide" evidence="1">
    <location>
        <begin position="1"/>
        <end position="16"/>
    </location>
</feature>
<dbReference type="Pfam" id="PF15868">
    <property type="entry name" value="MBF2"/>
    <property type="match status" value="1"/>
</dbReference>
<dbReference type="PANTHER" id="PTHR37685">
    <property type="entry name" value="GEO11136P1-RELATED"/>
    <property type="match status" value="1"/>
</dbReference>
<evidence type="ECO:0000256" key="1">
    <source>
        <dbReference type="SAM" id="SignalP"/>
    </source>
</evidence>
<keyword evidence="3" id="KW-1185">Reference proteome</keyword>